<organism evidence="1 2">
    <name type="scientific">Jatrophihabitans endophyticus</name>
    <dbReference type="NCBI Taxonomy" id="1206085"/>
    <lineage>
        <taxon>Bacteria</taxon>
        <taxon>Bacillati</taxon>
        <taxon>Actinomycetota</taxon>
        <taxon>Actinomycetes</taxon>
        <taxon>Jatrophihabitantales</taxon>
        <taxon>Jatrophihabitantaceae</taxon>
        <taxon>Jatrophihabitans</taxon>
    </lineage>
</organism>
<proteinExistence type="predicted"/>
<dbReference type="STRING" id="1206085.SAMN05443575_2230"/>
<name>A0A1M5KQN5_9ACTN</name>
<evidence type="ECO:0000313" key="1">
    <source>
        <dbReference type="EMBL" id="SHG55078.1"/>
    </source>
</evidence>
<dbReference type="EMBL" id="FQVU01000003">
    <property type="protein sequence ID" value="SHG55078.1"/>
    <property type="molecule type" value="Genomic_DNA"/>
</dbReference>
<accession>A0A1M5KQN5</accession>
<gene>
    <name evidence="1" type="ORF">SAMN05443575_2230</name>
</gene>
<reference evidence="2" key="1">
    <citation type="submission" date="2016-11" db="EMBL/GenBank/DDBJ databases">
        <authorList>
            <person name="Varghese N."/>
            <person name="Submissions S."/>
        </authorList>
    </citation>
    <scope>NUCLEOTIDE SEQUENCE [LARGE SCALE GENOMIC DNA]</scope>
    <source>
        <strain evidence="2">DSM 45627</strain>
    </source>
</reference>
<dbReference type="InterPro" id="IPR021491">
    <property type="entry name" value="DUF3145"/>
</dbReference>
<dbReference type="Pfam" id="PF11343">
    <property type="entry name" value="DUF3145"/>
    <property type="match status" value="1"/>
</dbReference>
<keyword evidence="2" id="KW-1185">Reference proteome</keyword>
<dbReference type="Proteomes" id="UP000186132">
    <property type="component" value="Unassembled WGS sequence"/>
</dbReference>
<evidence type="ECO:0008006" key="3">
    <source>
        <dbReference type="Google" id="ProtNLM"/>
    </source>
</evidence>
<dbReference type="AlphaFoldDB" id="A0A1M5KQN5"/>
<sequence>MSSARTGSNSAAKTTRGVVFMHCCPSALAPHVEWALAGVLARPARLEWVGQPAAPQHLRAEVAWSGPVGTAAAIAAALRAWPMLVFEITEDGTAITDGERLAYVPGRGFHRSAVSANGDVIVGEERLRGLLSRARTVEEYRHGLTELLGSAWDAELEPYRAGGDGAPVTLLHSAG</sequence>
<protein>
    <recommendedName>
        <fullName evidence="3">DUF3145 domain-containing protein</fullName>
    </recommendedName>
</protein>
<dbReference type="OrthoDB" id="3210860at2"/>
<evidence type="ECO:0000313" key="2">
    <source>
        <dbReference type="Proteomes" id="UP000186132"/>
    </source>
</evidence>
<dbReference type="RefSeq" id="WP_073390107.1">
    <property type="nucleotide sequence ID" value="NZ_FQVU01000003.1"/>
</dbReference>